<evidence type="ECO:0000313" key="2">
    <source>
        <dbReference type="EMBL" id="CEN46209.1"/>
    </source>
</evidence>
<dbReference type="GO" id="GO:0003755">
    <property type="term" value="F:peptidyl-prolyl cis-trans isomerase activity"/>
    <property type="evidence" value="ECO:0007669"/>
    <property type="project" value="UniProtKB-EC"/>
</dbReference>
<name>A0A0B7I687_9FLAO</name>
<feature type="region of interest" description="Disordered" evidence="1">
    <location>
        <begin position="1"/>
        <end position="40"/>
    </location>
</feature>
<keyword evidence="2" id="KW-0413">Isomerase</keyword>
<dbReference type="EMBL" id="CDOK01000003">
    <property type="protein sequence ID" value="CEN46209.1"/>
    <property type="molecule type" value="Genomic_DNA"/>
</dbReference>
<evidence type="ECO:0000256" key="1">
    <source>
        <dbReference type="SAM" id="MobiDB-lite"/>
    </source>
</evidence>
<sequence length="40" mass="4660">MLLGCTDRPARRPVTVKTNTFLKESDEKKQRITQGRRKSN</sequence>
<proteinExistence type="predicted"/>
<organism evidence="2 3">
    <name type="scientific">Capnocytophaga canimorsus</name>
    <dbReference type="NCBI Taxonomy" id="28188"/>
    <lineage>
        <taxon>Bacteria</taxon>
        <taxon>Pseudomonadati</taxon>
        <taxon>Bacteroidota</taxon>
        <taxon>Flavobacteriia</taxon>
        <taxon>Flavobacteriales</taxon>
        <taxon>Flavobacteriaceae</taxon>
        <taxon>Capnocytophaga</taxon>
    </lineage>
</organism>
<accession>A0A0B7I687</accession>
<dbReference type="Proteomes" id="UP000039370">
    <property type="component" value="Unassembled WGS sequence"/>
</dbReference>
<gene>
    <name evidence="2" type="ORF">CCAN11_1000006</name>
</gene>
<evidence type="ECO:0000313" key="3">
    <source>
        <dbReference type="Proteomes" id="UP000039370"/>
    </source>
</evidence>
<dbReference type="AlphaFoldDB" id="A0A0B7I687"/>
<protein>
    <submittedName>
        <fullName evidence="2">Peptidyl-prolyl cis-trans isomerase</fullName>
        <ecNumber evidence="2">5.2.1.8</ecNumber>
    </submittedName>
</protein>
<reference evidence="3" key="1">
    <citation type="submission" date="2015-01" db="EMBL/GenBank/DDBJ databases">
        <authorList>
            <person name="MANFREDI Pablo"/>
        </authorList>
    </citation>
    <scope>NUCLEOTIDE SEQUENCE [LARGE SCALE GENOMIC DNA]</scope>
    <source>
        <strain evidence="3">Cc11</strain>
    </source>
</reference>
<dbReference type="EC" id="5.2.1.8" evidence="2"/>